<dbReference type="AlphaFoldDB" id="A0A399FW04"/>
<accession>A0A399FW04</accession>
<evidence type="ECO:0000313" key="1">
    <source>
        <dbReference type="EMBL" id="UOE18737.1"/>
    </source>
</evidence>
<name>A0A399FW04_9ACTN</name>
<protein>
    <submittedName>
        <fullName evidence="1">Uncharacterized protein</fullName>
    </submittedName>
</protein>
<keyword evidence="2" id="KW-1185">Reference proteome</keyword>
<dbReference type="KEGG" id="thao:NI17_018385"/>
<organism evidence="1 2">
    <name type="scientific">Thermobifida halotolerans</name>
    <dbReference type="NCBI Taxonomy" id="483545"/>
    <lineage>
        <taxon>Bacteria</taxon>
        <taxon>Bacillati</taxon>
        <taxon>Actinomycetota</taxon>
        <taxon>Actinomycetes</taxon>
        <taxon>Streptosporangiales</taxon>
        <taxon>Nocardiopsidaceae</taxon>
        <taxon>Thermobifida</taxon>
    </lineage>
</organism>
<reference evidence="1" key="1">
    <citation type="submission" date="2020-10" db="EMBL/GenBank/DDBJ databases">
        <title>De novo genome project of the cellulose decomposer Thermobifida halotolerans type strain.</title>
        <authorList>
            <person name="Nagy I."/>
            <person name="Horvath B."/>
            <person name="Kukolya J."/>
            <person name="Nagy I."/>
            <person name="Orsini M."/>
        </authorList>
    </citation>
    <scope>NUCLEOTIDE SEQUENCE</scope>
    <source>
        <strain evidence="1">DSM 44931</strain>
    </source>
</reference>
<dbReference type="OrthoDB" id="3429550at2"/>
<dbReference type="EMBL" id="CP063196">
    <property type="protein sequence ID" value="UOE18737.1"/>
    <property type="molecule type" value="Genomic_DNA"/>
</dbReference>
<proteinExistence type="predicted"/>
<sequence length="115" mass="12524">MSHPRLNNPRTYRVKLTEAARVRRVPRHGFRADRSVEALFCELSDGQTKPWYQAGSPDVAFVSTSSGLNVWCCDGKFIWSGPFGTTVTHPANDPSGAAALLNSMIAPHPRVSTAA</sequence>
<evidence type="ECO:0000313" key="2">
    <source>
        <dbReference type="Proteomes" id="UP000265719"/>
    </source>
</evidence>
<dbReference type="Proteomes" id="UP000265719">
    <property type="component" value="Chromosome"/>
</dbReference>
<gene>
    <name evidence="1" type="ORF">NI17_018385</name>
</gene>